<dbReference type="Proteomes" id="UP001153332">
    <property type="component" value="Unassembled WGS sequence"/>
</dbReference>
<sequence length="124" mass="13976">MAGGSLGPYSAKPLLSCFAFTTKAPDRPVGTIHFPVDAYADNDAEIQHRIYRYIQEKAVPSLFEERYRKIISGVQRRPLDQGPGIHAWISLKQSETGRLSNTFYLSSELFRAAEEDKVRANQDT</sequence>
<evidence type="ECO:0000313" key="1">
    <source>
        <dbReference type="EMBL" id="KAJ8125696.1"/>
    </source>
</evidence>
<organism evidence="1 2">
    <name type="scientific">Lasiodiplodia mahajangana</name>
    <dbReference type="NCBI Taxonomy" id="1108764"/>
    <lineage>
        <taxon>Eukaryota</taxon>
        <taxon>Fungi</taxon>
        <taxon>Dikarya</taxon>
        <taxon>Ascomycota</taxon>
        <taxon>Pezizomycotina</taxon>
        <taxon>Dothideomycetes</taxon>
        <taxon>Dothideomycetes incertae sedis</taxon>
        <taxon>Botryosphaeriales</taxon>
        <taxon>Botryosphaeriaceae</taxon>
        <taxon>Lasiodiplodia</taxon>
    </lineage>
</organism>
<keyword evidence="2" id="KW-1185">Reference proteome</keyword>
<dbReference type="EMBL" id="JAPUUL010002221">
    <property type="protein sequence ID" value="KAJ8125696.1"/>
    <property type="molecule type" value="Genomic_DNA"/>
</dbReference>
<proteinExistence type="predicted"/>
<reference evidence="1" key="1">
    <citation type="submission" date="2022-12" db="EMBL/GenBank/DDBJ databases">
        <title>Genome Sequence of Lasiodiplodia mahajangana.</title>
        <authorList>
            <person name="Buettner E."/>
        </authorList>
    </citation>
    <scope>NUCLEOTIDE SEQUENCE</scope>
    <source>
        <strain evidence="1">VT137</strain>
    </source>
</reference>
<comment type="caution">
    <text evidence="1">The sequence shown here is derived from an EMBL/GenBank/DDBJ whole genome shotgun (WGS) entry which is preliminary data.</text>
</comment>
<gene>
    <name evidence="1" type="ORF">O1611_g7943</name>
</gene>
<protein>
    <submittedName>
        <fullName evidence="1">Uncharacterized protein</fullName>
    </submittedName>
</protein>
<evidence type="ECO:0000313" key="2">
    <source>
        <dbReference type="Proteomes" id="UP001153332"/>
    </source>
</evidence>
<name>A0ACC2JE29_9PEZI</name>
<accession>A0ACC2JE29</accession>